<dbReference type="RefSeq" id="XP_060292781.1">
    <property type="nucleotide sequence ID" value="XM_060434850.1"/>
</dbReference>
<dbReference type="Proteomes" id="UP001172101">
    <property type="component" value="Unassembled WGS sequence"/>
</dbReference>
<evidence type="ECO:0000313" key="3">
    <source>
        <dbReference type="Proteomes" id="UP001172101"/>
    </source>
</evidence>
<gene>
    <name evidence="2" type="ORF">B0T26DRAFT_407474</name>
</gene>
<feature type="compositionally biased region" description="Pro residues" evidence="1">
    <location>
        <begin position="32"/>
        <end position="42"/>
    </location>
</feature>
<evidence type="ECO:0000313" key="2">
    <source>
        <dbReference type="EMBL" id="KAK0709477.1"/>
    </source>
</evidence>
<dbReference type="AlphaFoldDB" id="A0AA40DQF8"/>
<sequence>MHKQRREKGRSVKTRRRTGGRGGRGNRIGRPPNRPRINPPESPVIIAPRPEANSSLEFCRVDSHPVSENLDEQPQPNNIITPSVSSAAQAYLDTSKSVEASKSTTMSVQRGRPSLRVRVPPPFDINNLAHDELAVDVEIMTPGGDFVKLPKTIISPRFPRLFIPARTAEVLGWHPYELSGDDIQTFVTPLGRIRTTRAVFLYFRVPQLQAPLKLCRIPVLDDDDVSLGVPLILGKPFIDFFFGDQWPLAETPYDEPLVISESNQSTAIVSQYVPPVMPPPQAGRNPGLWPGGGYGGPIPNMPLDNDNDNEIPDWDGGYFGTSSIQEQAATWCM</sequence>
<proteinExistence type="predicted"/>
<feature type="compositionally biased region" description="Basic residues" evidence="1">
    <location>
        <begin position="1"/>
        <end position="19"/>
    </location>
</feature>
<keyword evidence="3" id="KW-1185">Reference proteome</keyword>
<evidence type="ECO:0000256" key="1">
    <source>
        <dbReference type="SAM" id="MobiDB-lite"/>
    </source>
</evidence>
<dbReference type="GeneID" id="85318120"/>
<organism evidence="2 3">
    <name type="scientific">Lasiosphaeria miniovina</name>
    <dbReference type="NCBI Taxonomy" id="1954250"/>
    <lineage>
        <taxon>Eukaryota</taxon>
        <taxon>Fungi</taxon>
        <taxon>Dikarya</taxon>
        <taxon>Ascomycota</taxon>
        <taxon>Pezizomycotina</taxon>
        <taxon>Sordariomycetes</taxon>
        <taxon>Sordariomycetidae</taxon>
        <taxon>Sordariales</taxon>
        <taxon>Lasiosphaeriaceae</taxon>
        <taxon>Lasiosphaeria</taxon>
    </lineage>
</organism>
<dbReference type="EMBL" id="JAUIRO010000006">
    <property type="protein sequence ID" value="KAK0709477.1"/>
    <property type="molecule type" value="Genomic_DNA"/>
</dbReference>
<accession>A0AA40DQF8</accession>
<comment type="caution">
    <text evidence="2">The sequence shown here is derived from an EMBL/GenBank/DDBJ whole genome shotgun (WGS) entry which is preliminary data.</text>
</comment>
<protein>
    <submittedName>
        <fullName evidence="2">Uncharacterized protein</fullName>
    </submittedName>
</protein>
<reference evidence="2" key="1">
    <citation type="submission" date="2023-06" db="EMBL/GenBank/DDBJ databases">
        <title>Genome-scale phylogeny and comparative genomics of the fungal order Sordariales.</title>
        <authorList>
            <consortium name="Lawrence Berkeley National Laboratory"/>
            <person name="Hensen N."/>
            <person name="Bonometti L."/>
            <person name="Westerberg I."/>
            <person name="Brannstrom I.O."/>
            <person name="Guillou S."/>
            <person name="Cros-Aarteil S."/>
            <person name="Calhoun S."/>
            <person name="Haridas S."/>
            <person name="Kuo A."/>
            <person name="Mondo S."/>
            <person name="Pangilinan J."/>
            <person name="Riley R."/>
            <person name="LaButti K."/>
            <person name="Andreopoulos B."/>
            <person name="Lipzen A."/>
            <person name="Chen C."/>
            <person name="Yanf M."/>
            <person name="Daum C."/>
            <person name="Ng V."/>
            <person name="Clum A."/>
            <person name="Steindorff A."/>
            <person name="Ohm R."/>
            <person name="Martin F."/>
            <person name="Silar P."/>
            <person name="Natvig D."/>
            <person name="Lalanne C."/>
            <person name="Gautier V."/>
            <person name="Ament-velasquez S.L."/>
            <person name="Kruys A."/>
            <person name="Hutchinson M.I."/>
            <person name="Powell A.J."/>
            <person name="Barry K."/>
            <person name="Miller A.N."/>
            <person name="Grigoriev I.V."/>
            <person name="Debuchy R."/>
            <person name="Gladieux P."/>
            <person name="Thoren M.H."/>
            <person name="Johannesson H."/>
        </authorList>
    </citation>
    <scope>NUCLEOTIDE SEQUENCE</scope>
    <source>
        <strain evidence="2">SMH2392-1A</strain>
    </source>
</reference>
<feature type="region of interest" description="Disordered" evidence="1">
    <location>
        <begin position="1"/>
        <end position="47"/>
    </location>
</feature>
<name>A0AA40DQF8_9PEZI</name>